<keyword evidence="3" id="KW-1185">Reference proteome</keyword>
<organism evidence="2 3">
    <name type="scientific">Trichonephila clavata</name>
    <name type="common">Joro spider</name>
    <name type="synonym">Nephila clavata</name>
    <dbReference type="NCBI Taxonomy" id="2740835"/>
    <lineage>
        <taxon>Eukaryota</taxon>
        <taxon>Metazoa</taxon>
        <taxon>Ecdysozoa</taxon>
        <taxon>Arthropoda</taxon>
        <taxon>Chelicerata</taxon>
        <taxon>Arachnida</taxon>
        <taxon>Araneae</taxon>
        <taxon>Araneomorphae</taxon>
        <taxon>Entelegynae</taxon>
        <taxon>Araneoidea</taxon>
        <taxon>Nephilidae</taxon>
        <taxon>Trichonephila</taxon>
    </lineage>
</organism>
<comment type="caution">
    <text evidence="2">The sequence shown here is derived from an EMBL/GenBank/DDBJ whole genome shotgun (WGS) entry which is preliminary data.</text>
</comment>
<feature type="transmembrane region" description="Helical" evidence="1">
    <location>
        <begin position="12"/>
        <end position="32"/>
    </location>
</feature>
<dbReference type="SUPFAM" id="SSF56235">
    <property type="entry name" value="N-terminal nucleophile aminohydrolases (Ntn hydrolases)"/>
    <property type="match status" value="1"/>
</dbReference>
<sequence length="114" mass="12114">MRCLCTKRDSIIVGLVLVIAFIVITISLSLGLPKIEEKRRQYYDTSFPVSHSPLLTFDSAVVLSDGKPCAAIGKNILQTGGTAVDSALAALFCDGVVNPQSMGFGGGFLMTVYI</sequence>
<protein>
    <submittedName>
        <fullName evidence="2">Glutathione hydrolase 1 proenzyme</fullName>
    </submittedName>
</protein>
<dbReference type="Proteomes" id="UP000887116">
    <property type="component" value="Unassembled WGS sequence"/>
</dbReference>
<dbReference type="InterPro" id="IPR029055">
    <property type="entry name" value="Ntn_hydrolases_N"/>
</dbReference>
<dbReference type="GO" id="GO:0006751">
    <property type="term" value="P:glutathione catabolic process"/>
    <property type="evidence" value="ECO:0007669"/>
    <property type="project" value="InterPro"/>
</dbReference>
<keyword evidence="2" id="KW-0378">Hydrolase</keyword>
<dbReference type="OrthoDB" id="1081007at2759"/>
<accession>A0A8X6L613</accession>
<dbReference type="EMBL" id="BMAO01024795">
    <property type="protein sequence ID" value="GFQ97789.1"/>
    <property type="molecule type" value="Genomic_DNA"/>
</dbReference>
<keyword evidence="1" id="KW-1133">Transmembrane helix</keyword>
<dbReference type="AlphaFoldDB" id="A0A8X6L613"/>
<dbReference type="PANTHER" id="PTHR11686">
    <property type="entry name" value="GAMMA GLUTAMYL TRANSPEPTIDASE"/>
    <property type="match status" value="1"/>
</dbReference>
<gene>
    <name evidence="2" type="primary">GGT1_1</name>
    <name evidence="2" type="ORF">TNCT_311891</name>
</gene>
<keyword evidence="1" id="KW-0812">Transmembrane</keyword>
<keyword evidence="1" id="KW-0472">Membrane</keyword>
<evidence type="ECO:0000313" key="2">
    <source>
        <dbReference type="EMBL" id="GFQ97789.1"/>
    </source>
</evidence>
<evidence type="ECO:0000313" key="3">
    <source>
        <dbReference type="Proteomes" id="UP000887116"/>
    </source>
</evidence>
<reference evidence="2" key="1">
    <citation type="submission" date="2020-07" db="EMBL/GenBank/DDBJ databases">
        <title>Multicomponent nature underlies the extraordinary mechanical properties of spider dragline silk.</title>
        <authorList>
            <person name="Kono N."/>
            <person name="Nakamura H."/>
            <person name="Mori M."/>
            <person name="Yoshida Y."/>
            <person name="Ohtoshi R."/>
            <person name="Malay A.D."/>
            <person name="Moran D.A.P."/>
            <person name="Tomita M."/>
            <person name="Numata K."/>
            <person name="Arakawa K."/>
        </authorList>
    </citation>
    <scope>NUCLEOTIDE SEQUENCE</scope>
</reference>
<dbReference type="Pfam" id="PF01019">
    <property type="entry name" value="G_glu_transpept"/>
    <property type="match status" value="1"/>
</dbReference>
<proteinExistence type="predicted"/>
<dbReference type="GO" id="GO:0036374">
    <property type="term" value="F:glutathione hydrolase activity"/>
    <property type="evidence" value="ECO:0007669"/>
    <property type="project" value="InterPro"/>
</dbReference>
<dbReference type="GO" id="GO:0005886">
    <property type="term" value="C:plasma membrane"/>
    <property type="evidence" value="ECO:0007669"/>
    <property type="project" value="TreeGrafter"/>
</dbReference>
<evidence type="ECO:0000256" key="1">
    <source>
        <dbReference type="SAM" id="Phobius"/>
    </source>
</evidence>
<dbReference type="InterPro" id="IPR000101">
    <property type="entry name" value="GGT_peptidase"/>
</dbReference>
<name>A0A8X6L613_TRICU</name>
<dbReference type="PANTHER" id="PTHR11686:SF9">
    <property type="entry name" value="RE13973P"/>
    <property type="match status" value="1"/>
</dbReference>
<feature type="non-terminal residue" evidence="2">
    <location>
        <position position="1"/>
    </location>
</feature>